<keyword evidence="1" id="KW-1133">Transmembrane helix</keyword>
<evidence type="ECO:0000313" key="3">
    <source>
        <dbReference type="Proteomes" id="UP000236333"/>
    </source>
</evidence>
<evidence type="ECO:0000256" key="1">
    <source>
        <dbReference type="SAM" id="Phobius"/>
    </source>
</evidence>
<sequence>MDTTEARMAELKLTDGPGPVAEAAEAVAEASIYEEELVDGMWNTGFCDCCSKAGGGGCGLCCFTCCCSCCVFGQNIVKGGPESFCCPTGFWGACCLYALCIMPGVAASLIIGLPFGGLPCIVHTNPRGRIRRRYEIPGDCFGDCMATWCCPLCALCQESRELTMRLRASKKSQVAPAPAATPVIVQVMVAPNNVAEGYPANKSA</sequence>
<dbReference type="EMBL" id="PGGS01000170">
    <property type="protein sequence ID" value="PNH07629.1"/>
    <property type="molecule type" value="Genomic_DNA"/>
</dbReference>
<dbReference type="InterPro" id="IPR006461">
    <property type="entry name" value="PLAC_motif_containing"/>
</dbReference>
<organism evidence="2 3">
    <name type="scientific">Tetrabaena socialis</name>
    <dbReference type="NCBI Taxonomy" id="47790"/>
    <lineage>
        <taxon>Eukaryota</taxon>
        <taxon>Viridiplantae</taxon>
        <taxon>Chlorophyta</taxon>
        <taxon>core chlorophytes</taxon>
        <taxon>Chlorophyceae</taxon>
        <taxon>CS clade</taxon>
        <taxon>Chlamydomonadales</taxon>
        <taxon>Tetrabaenaceae</taxon>
        <taxon>Tetrabaena</taxon>
    </lineage>
</organism>
<dbReference type="Proteomes" id="UP000236333">
    <property type="component" value="Unassembled WGS sequence"/>
</dbReference>
<proteinExistence type="predicted"/>
<dbReference type="Pfam" id="PF04749">
    <property type="entry name" value="PLAC8"/>
    <property type="match status" value="1"/>
</dbReference>
<gene>
    <name evidence="2" type="ORF">TSOC_005897</name>
</gene>
<dbReference type="PANTHER" id="PTHR15907">
    <property type="entry name" value="DUF614 FAMILY PROTEIN-RELATED"/>
    <property type="match status" value="1"/>
</dbReference>
<protein>
    <submittedName>
        <fullName evidence="2">Protein PLANT CADMIUM RESISTANCE 1</fullName>
    </submittedName>
</protein>
<feature type="transmembrane region" description="Helical" evidence="1">
    <location>
        <begin position="96"/>
        <end position="122"/>
    </location>
</feature>
<keyword evidence="1" id="KW-0472">Membrane</keyword>
<keyword evidence="1" id="KW-0812">Transmembrane</keyword>
<accession>A0A2J8A531</accession>
<keyword evidence="3" id="KW-1185">Reference proteome</keyword>
<comment type="caution">
    <text evidence="2">The sequence shown here is derived from an EMBL/GenBank/DDBJ whole genome shotgun (WGS) entry which is preliminary data.</text>
</comment>
<evidence type="ECO:0000313" key="2">
    <source>
        <dbReference type="EMBL" id="PNH07629.1"/>
    </source>
</evidence>
<dbReference type="AlphaFoldDB" id="A0A2J8A531"/>
<name>A0A2J8A531_9CHLO</name>
<dbReference type="NCBIfam" id="TIGR01571">
    <property type="entry name" value="A_thal_Cys_rich"/>
    <property type="match status" value="1"/>
</dbReference>
<dbReference type="OrthoDB" id="1045822at2759"/>
<reference evidence="2 3" key="1">
    <citation type="journal article" date="2017" name="Mol. Biol. Evol.">
        <title>The 4-celled Tetrabaena socialis nuclear genome reveals the essential components for genetic control of cell number at the origin of multicellularity in the volvocine lineage.</title>
        <authorList>
            <person name="Featherston J."/>
            <person name="Arakaki Y."/>
            <person name="Hanschen E.R."/>
            <person name="Ferris P.J."/>
            <person name="Michod R.E."/>
            <person name="Olson B.J.S.C."/>
            <person name="Nozaki H."/>
            <person name="Durand P.M."/>
        </authorList>
    </citation>
    <scope>NUCLEOTIDE SEQUENCE [LARGE SCALE GENOMIC DNA]</scope>
    <source>
        <strain evidence="2 3">NIES-571</strain>
    </source>
</reference>